<dbReference type="Gene3D" id="3.90.1070.10">
    <property type="match status" value="1"/>
</dbReference>
<dbReference type="RefSeq" id="WP_044329879.1">
    <property type="nucleotide sequence ID" value="NZ_CP010836.1"/>
</dbReference>
<protein>
    <recommendedName>
        <fullName evidence="3">SIS domain-containing protein</fullName>
    </recommendedName>
</protein>
<evidence type="ECO:0000313" key="1">
    <source>
        <dbReference type="EMBL" id="AJP70712.1"/>
    </source>
</evidence>
<proteinExistence type="predicted"/>
<keyword evidence="2" id="KW-1185">Reference proteome</keyword>
<dbReference type="GO" id="GO:1901135">
    <property type="term" value="P:carbohydrate derivative metabolic process"/>
    <property type="evidence" value="ECO:0007669"/>
    <property type="project" value="InterPro"/>
</dbReference>
<dbReference type="InterPro" id="IPR036412">
    <property type="entry name" value="HAD-like_sf"/>
</dbReference>
<gene>
    <name evidence="1" type="ORF">TS85_01050</name>
</gene>
<dbReference type="SUPFAM" id="SSF53697">
    <property type="entry name" value="SIS domain"/>
    <property type="match status" value="1"/>
</dbReference>
<dbReference type="Proteomes" id="UP000032300">
    <property type="component" value="Chromosome"/>
</dbReference>
<evidence type="ECO:0000313" key="2">
    <source>
        <dbReference type="Proteomes" id="UP000032300"/>
    </source>
</evidence>
<dbReference type="InterPro" id="IPR046348">
    <property type="entry name" value="SIS_dom_sf"/>
</dbReference>
<dbReference type="Gene3D" id="3.40.50.10490">
    <property type="entry name" value="Glucose-6-phosphate isomerase like protein, domain 1"/>
    <property type="match status" value="1"/>
</dbReference>
<evidence type="ECO:0008006" key="3">
    <source>
        <dbReference type="Google" id="ProtNLM"/>
    </source>
</evidence>
<dbReference type="GO" id="GO:0097367">
    <property type="term" value="F:carbohydrate derivative binding"/>
    <property type="evidence" value="ECO:0007669"/>
    <property type="project" value="InterPro"/>
</dbReference>
<dbReference type="EMBL" id="CP010836">
    <property type="protein sequence ID" value="AJP70712.1"/>
    <property type="molecule type" value="Genomic_DNA"/>
</dbReference>
<dbReference type="InterPro" id="IPR023214">
    <property type="entry name" value="HAD_sf"/>
</dbReference>
<sequence>MTVFADKLSTLVETVRLAADGPLGALADALRANAGRPAIAIGSGGSAIMAEFFARCRTTFGHGPTTVQTPMEFVVAGDDMSGCDVWIFSAGADNPDAVAALTAALASAASGVTILTVNRDGAAAVAAAREDRCRVLVAPVAERKDGFLATHSLVAMATCMLAAADMVSSQSGSTETVGRLAGEVERVAAAPRSIDLRPGDTVVVLHDPQCRTIATLIETSLWETAIAPVQRADFRNFAHGRHVWAARHPDSMLVISVTAATSRDIWAGIRSALPDTIRAVEIDLGHAGRFGTAVSIADGLDVVRALGDAAGIDPGRPGRGEFAGAIYGDTGLAELASALDPAVRHKLQAVHHYDDPTCPVGDAPEARKAWLKGLSNACIGGILLDYDGTVVTTEARLDPPAPEIISELVRLADAGISIGFATGRGGSAGDALRKALPERLHSTVAVGYYNGGHVRTLDADIENDRPEADANLVALADWIEGQSLLAPGTRLKRGEVQITIRHDELTDPAAFASRVAGFAAVADGRIKALSSHHSFDLLPSATSKTAVTDEMHRRMGSDHHVLAIGDSGEPGGNDTELLRRSPSVSVDGVCGHLGGSWSLFGRASSGPVALLRILRALRTESGHARLDLDFLSASPA</sequence>
<name>A0A7U5CUK3_9SPHN</name>
<dbReference type="Gene3D" id="3.40.50.1000">
    <property type="entry name" value="HAD superfamily/HAD-like"/>
    <property type="match status" value="1"/>
</dbReference>
<organism evidence="1 2">
    <name type="scientific">Sphingomonas hengshuiensis</name>
    <dbReference type="NCBI Taxonomy" id="1609977"/>
    <lineage>
        <taxon>Bacteria</taxon>
        <taxon>Pseudomonadati</taxon>
        <taxon>Pseudomonadota</taxon>
        <taxon>Alphaproteobacteria</taxon>
        <taxon>Sphingomonadales</taxon>
        <taxon>Sphingomonadaceae</taxon>
        <taxon>Sphingomonas</taxon>
    </lineage>
</organism>
<accession>A0A7U5CUK3</accession>
<dbReference type="AlphaFoldDB" id="A0A7U5CUK3"/>
<dbReference type="OrthoDB" id="1489290at2"/>
<reference evidence="1 2" key="2">
    <citation type="submission" date="2015-02" db="EMBL/GenBank/DDBJ databases">
        <title>The complete genome of Sphingomonas hengshuiensis sp. WHSC-8 isolated from soil of Hengshui Lake.</title>
        <authorList>
            <person name="Wei S."/>
            <person name="Guo J."/>
            <person name="Su C."/>
            <person name="Wu R."/>
            <person name="Zhang Z."/>
            <person name="Liang K."/>
            <person name="Li H."/>
            <person name="Wang T."/>
            <person name="Liu H."/>
            <person name="Zhang C."/>
            <person name="Li Z."/>
            <person name="Wang Q."/>
            <person name="Meng J."/>
        </authorList>
    </citation>
    <scope>NUCLEOTIDE SEQUENCE [LARGE SCALE GENOMIC DNA]</scope>
    <source>
        <strain evidence="1 2">WHSC-8</strain>
    </source>
</reference>
<reference evidence="1 2" key="1">
    <citation type="journal article" date="2015" name="Int. J. Syst. Evol. Microbiol.">
        <title>Sphingomonas hengshuiensis sp. nov., isolated from lake wetland.</title>
        <authorList>
            <person name="Wei S."/>
            <person name="Wang T."/>
            <person name="Liu H."/>
            <person name="Zhang C."/>
            <person name="Guo J."/>
            <person name="Wang Q."/>
            <person name="Liang K."/>
            <person name="Zhang Z."/>
        </authorList>
    </citation>
    <scope>NUCLEOTIDE SEQUENCE [LARGE SCALE GENOMIC DNA]</scope>
    <source>
        <strain evidence="1 2">WHSC-8</strain>
    </source>
</reference>
<dbReference type="KEGG" id="sphi:TS85_01050"/>
<dbReference type="SUPFAM" id="SSF56784">
    <property type="entry name" value="HAD-like"/>
    <property type="match status" value="1"/>
</dbReference>